<evidence type="ECO:0000313" key="1">
    <source>
        <dbReference type="EMBL" id="BBU79373.1"/>
    </source>
</evidence>
<reference evidence="1 2" key="1">
    <citation type="submission" date="2020-01" db="EMBL/GenBank/DDBJ databases">
        <title>Dynamics of blaIMP-6 dissemination in carbapenem resistant Enterobacteriacea isolated from regional surveillance in Osaka, Japan.</title>
        <authorList>
            <person name="Abe R."/>
            <person name="Akeda Y."/>
            <person name="Sugawara Y."/>
            <person name="Yamamoto N."/>
            <person name="Tomono K."/>
            <person name="Takeuchi D."/>
            <person name="Kawahara R."/>
            <person name="Hamada S."/>
        </authorList>
    </citation>
    <scope>NUCLEOTIDE SEQUENCE [LARGE SCALE GENOMIC DNA]</scope>
    <source>
        <strain evidence="1 2">E300</strain>
    </source>
</reference>
<protein>
    <submittedName>
        <fullName evidence="1">Uncharacterized protein</fullName>
    </submittedName>
</protein>
<dbReference type="EMBL" id="AP022360">
    <property type="protein sequence ID" value="BBU79373.1"/>
    <property type="molecule type" value="Genomic_DNA"/>
</dbReference>
<dbReference type="AlphaFoldDB" id="A0A8S0FH43"/>
<name>A0A8S0FH43_ECOLX</name>
<evidence type="ECO:0000313" key="2">
    <source>
        <dbReference type="Proteomes" id="UP000467488"/>
    </source>
</evidence>
<organism evidence="1 2">
    <name type="scientific">Escherichia coli</name>
    <dbReference type="NCBI Taxonomy" id="562"/>
    <lineage>
        <taxon>Bacteria</taxon>
        <taxon>Pseudomonadati</taxon>
        <taxon>Pseudomonadota</taxon>
        <taxon>Gammaproteobacteria</taxon>
        <taxon>Enterobacterales</taxon>
        <taxon>Enterobacteriaceae</taxon>
        <taxon>Escherichia</taxon>
    </lineage>
</organism>
<gene>
    <name evidence="1" type="ORF">EIMP300_07730</name>
</gene>
<dbReference type="Proteomes" id="UP000467488">
    <property type="component" value="Chromosome"/>
</dbReference>
<accession>A0A8S0FH43</accession>
<sequence length="154" mass="17351">MGIAGEEHFADAFRLQQSRLIQRIIEHRFFEKAHLFRAMAIHKPFVVAINVSNDVRIVVDYAKQIAGNVAIQVMSKNQVAIQIVNARAIGGNHVRLNLQIIANLPHINVVTTGRKHKVDAARGEQPSEFLWRKGITYGREKVTCHLNQTQQPGT</sequence>
<proteinExistence type="predicted"/>